<gene>
    <name evidence="5" type="ORF">N7469_007853</name>
</gene>
<dbReference type="OrthoDB" id="538223at2759"/>
<dbReference type="Pfam" id="PF00400">
    <property type="entry name" value="WD40"/>
    <property type="match status" value="7"/>
</dbReference>
<dbReference type="InterPro" id="IPR036322">
    <property type="entry name" value="WD40_repeat_dom_sf"/>
</dbReference>
<dbReference type="SMART" id="SM00320">
    <property type="entry name" value="WD40"/>
    <property type="match status" value="9"/>
</dbReference>
<comment type="caution">
    <text evidence="5">The sequence shown here is derived from an EMBL/GenBank/DDBJ whole genome shotgun (WGS) entry which is preliminary data.</text>
</comment>
<feature type="repeat" description="WD" evidence="3">
    <location>
        <begin position="713"/>
        <end position="754"/>
    </location>
</feature>
<dbReference type="InterPro" id="IPR020472">
    <property type="entry name" value="WD40_PAC1"/>
</dbReference>
<feature type="repeat" description="WD" evidence="3">
    <location>
        <begin position="590"/>
        <end position="630"/>
    </location>
</feature>
<dbReference type="SUPFAM" id="SSF50978">
    <property type="entry name" value="WD40 repeat-like"/>
    <property type="match status" value="2"/>
</dbReference>
<dbReference type="InterPro" id="IPR050505">
    <property type="entry name" value="WDR55/POC1"/>
</dbReference>
<feature type="compositionally biased region" description="Basic and acidic residues" evidence="4">
    <location>
        <begin position="87"/>
        <end position="117"/>
    </location>
</feature>
<reference evidence="5" key="2">
    <citation type="journal article" date="2023" name="IMA Fungus">
        <title>Comparative genomic study of the Penicillium genus elucidates a diverse pangenome and 15 lateral gene transfer events.</title>
        <authorList>
            <person name="Petersen C."/>
            <person name="Sorensen T."/>
            <person name="Nielsen M.R."/>
            <person name="Sondergaard T.E."/>
            <person name="Sorensen J.L."/>
            <person name="Fitzpatrick D.A."/>
            <person name="Frisvad J.C."/>
            <person name="Nielsen K.L."/>
        </authorList>
    </citation>
    <scope>NUCLEOTIDE SEQUENCE</scope>
    <source>
        <strain evidence="5">IBT 23319</strain>
    </source>
</reference>
<keyword evidence="1 3" id="KW-0853">WD repeat</keyword>
<accession>A0A9W9NQM8</accession>
<dbReference type="RefSeq" id="XP_056498322.1">
    <property type="nucleotide sequence ID" value="XM_056646771.1"/>
</dbReference>
<evidence type="ECO:0000256" key="4">
    <source>
        <dbReference type="SAM" id="MobiDB-lite"/>
    </source>
</evidence>
<evidence type="ECO:0000313" key="5">
    <source>
        <dbReference type="EMBL" id="KAJ5224350.1"/>
    </source>
</evidence>
<dbReference type="Gene3D" id="2.130.10.10">
    <property type="entry name" value="YVTN repeat-like/Quinoprotein amine dehydrogenase"/>
    <property type="match status" value="4"/>
</dbReference>
<feature type="repeat" description="WD" evidence="3">
    <location>
        <begin position="631"/>
        <end position="672"/>
    </location>
</feature>
<dbReference type="Proteomes" id="UP001147733">
    <property type="component" value="Unassembled WGS sequence"/>
</dbReference>
<name>A0A9W9NQM8_PENCI</name>
<dbReference type="PANTHER" id="PTHR44019">
    <property type="entry name" value="WD REPEAT-CONTAINING PROTEIN 55"/>
    <property type="match status" value="1"/>
</dbReference>
<evidence type="ECO:0000256" key="1">
    <source>
        <dbReference type="ARBA" id="ARBA00022574"/>
    </source>
</evidence>
<dbReference type="EMBL" id="JAPQKT010000007">
    <property type="protein sequence ID" value="KAJ5224350.1"/>
    <property type="molecule type" value="Genomic_DNA"/>
</dbReference>
<sequence length="971" mass="107660">MPRRKDQALSPVVSPSSPDSSRRGWDWMKGKFQRRISGKFRNLAYGDSQDLTSFDSPDPAQPSSQISSSTTVIEKAQPTNGQVTRDSQLERASQNDDVIKDDRSKVTDNASLEDKTYDTLEKEPGMIVFDERPLLEISDDSPMSSSPEIDLNKAEDHVAPGNGLPAISTSNPMSIWEQQMLKIRSLGANDSEICKRILSVVALAHQPLNLNELAVLADLPSTSESEPSKFIGECSFCLALQNDGTVCFAQQEVKEYLLDEAFSEIFPKGLKGQHHVLYSRSLQAMAVGLQRDIYNLREPGCLIDDTPLKPLRYACLHWVEHLILSEYGEQDLKQGGAIDMFLQRDYLHWIEALSLLRKMSDGVFWMLNLEQLVTERRASPSLIDRTRDAYRFIQHHKATIEESPLQAYSSALVFSPVQSITRNQFEHEGPSWIETKPILEDDWNSCLLTLDGHEGSVLALSWISNDRIASASQDGTSKIWDISTSRCLSTLEGDGTPISSVGRLRNAELGFSLSDGRIWTWRATESNSTQTHSEHVLSSHGDILSFKDTVESFVAASWSSKGTLAFVDENETIWIRHFMHMARDQPLFSLNGHHRGVVTLAWSHDGRLASGANDGTIKIWDAVDGECKLSPSGHSEGIYSLAWSQDGQRLASASKESIIKIWNTQNGRCMAWIQGQSQLIRSLSWSPDGRLAGADGDTIRIWDSATGKCRSRLEGHTHQVWSVTWSEDGSKLASASRDKTIKIWDTAADQKQSHPLGHSQRVKSIAWSADKTKLASVSSDDTVVIWNAFPVGDVHTLTENVSDVRSLAWSKDTEKLALIDGHNTISIWNTITGELEKTLTGGGDDIESIVWSEDGTKLASTSGNRKVEIWDISSETRLGATLEDNSSENQIAWSGKFAEPETPSFVPNGSTRLKTYGIDSYGTWITSQGKRQLKLPPGYNIECLTILPERIGIGCGSGRVLTFAVSEDRSM</sequence>
<feature type="region of interest" description="Disordered" evidence="4">
    <location>
        <begin position="48"/>
        <end position="117"/>
    </location>
</feature>
<feature type="region of interest" description="Disordered" evidence="4">
    <location>
        <begin position="1"/>
        <end position="25"/>
    </location>
</feature>
<evidence type="ECO:0000256" key="3">
    <source>
        <dbReference type="PROSITE-ProRule" id="PRU00221"/>
    </source>
</evidence>
<dbReference type="PROSITE" id="PS50294">
    <property type="entry name" value="WD_REPEATS_REGION"/>
    <property type="match status" value="6"/>
</dbReference>
<feature type="compositionally biased region" description="Polar residues" evidence="4">
    <location>
        <begin position="49"/>
        <end position="86"/>
    </location>
</feature>
<organism evidence="5 6">
    <name type="scientific">Penicillium citrinum</name>
    <dbReference type="NCBI Taxonomy" id="5077"/>
    <lineage>
        <taxon>Eukaryota</taxon>
        <taxon>Fungi</taxon>
        <taxon>Dikarya</taxon>
        <taxon>Ascomycota</taxon>
        <taxon>Pezizomycotina</taxon>
        <taxon>Eurotiomycetes</taxon>
        <taxon>Eurotiomycetidae</taxon>
        <taxon>Eurotiales</taxon>
        <taxon>Aspergillaceae</taxon>
        <taxon>Penicillium</taxon>
    </lineage>
</organism>
<reference evidence="5" key="1">
    <citation type="submission" date="2022-11" db="EMBL/GenBank/DDBJ databases">
        <authorList>
            <person name="Petersen C."/>
        </authorList>
    </citation>
    <scope>NUCLEOTIDE SEQUENCE</scope>
    <source>
        <strain evidence="5">IBT 23319</strain>
    </source>
</reference>
<protein>
    <submittedName>
        <fullName evidence="5">Vegetative incompatibility protein HET-E-1-like protein 15</fullName>
    </submittedName>
</protein>
<dbReference type="AlphaFoldDB" id="A0A9W9NQM8"/>
<feature type="repeat" description="WD" evidence="3">
    <location>
        <begin position="673"/>
        <end position="712"/>
    </location>
</feature>
<dbReference type="InterPro" id="IPR019775">
    <property type="entry name" value="WD40_repeat_CS"/>
</dbReference>
<dbReference type="InterPro" id="IPR001680">
    <property type="entry name" value="WD40_rpt"/>
</dbReference>
<feature type="repeat" description="WD" evidence="3">
    <location>
        <begin position="450"/>
        <end position="490"/>
    </location>
</feature>
<keyword evidence="2" id="KW-0677">Repeat</keyword>
<dbReference type="PRINTS" id="PR00320">
    <property type="entry name" value="GPROTEINBRPT"/>
</dbReference>
<evidence type="ECO:0000256" key="2">
    <source>
        <dbReference type="ARBA" id="ARBA00022737"/>
    </source>
</evidence>
<proteinExistence type="predicted"/>
<dbReference type="PANTHER" id="PTHR44019:SF8">
    <property type="entry name" value="POC1 CENTRIOLAR PROTEIN HOMOLOG"/>
    <property type="match status" value="1"/>
</dbReference>
<dbReference type="PROSITE" id="PS00678">
    <property type="entry name" value="WD_REPEATS_1"/>
    <property type="match status" value="2"/>
</dbReference>
<dbReference type="GeneID" id="81385938"/>
<feature type="compositionally biased region" description="Low complexity" evidence="4">
    <location>
        <begin position="10"/>
        <end position="19"/>
    </location>
</feature>
<dbReference type="CDD" id="cd00200">
    <property type="entry name" value="WD40"/>
    <property type="match status" value="1"/>
</dbReference>
<evidence type="ECO:0000313" key="6">
    <source>
        <dbReference type="Proteomes" id="UP001147733"/>
    </source>
</evidence>
<feature type="repeat" description="WD" evidence="3">
    <location>
        <begin position="755"/>
        <end position="787"/>
    </location>
</feature>
<feature type="repeat" description="WD" evidence="3">
    <location>
        <begin position="839"/>
        <end position="880"/>
    </location>
</feature>
<dbReference type="PROSITE" id="PS50082">
    <property type="entry name" value="WD_REPEATS_2"/>
    <property type="match status" value="7"/>
</dbReference>
<dbReference type="InterPro" id="IPR015943">
    <property type="entry name" value="WD40/YVTN_repeat-like_dom_sf"/>
</dbReference>
<keyword evidence="6" id="KW-1185">Reference proteome</keyword>